<dbReference type="Gene3D" id="3.30.2350.10">
    <property type="entry name" value="Pseudouridine synthase"/>
    <property type="match status" value="1"/>
</dbReference>
<dbReference type="GO" id="GO:0000455">
    <property type="term" value="P:enzyme-directed rRNA pseudouridine synthesis"/>
    <property type="evidence" value="ECO:0007669"/>
    <property type="project" value="TreeGrafter"/>
</dbReference>
<name>A0A0F9TZF5_9ZZZZ</name>
<dbReference type="SUPFAM" id="SSF55120">
    <property type="entry name" value="Pseudouridine synthase"/>
    <property type="match status" value="1"/>
</dbReference>
<dbReference type="PROSITE" id="PS50889">
    <property type="entry name" value="S4"/>
    <property type="match status" value="1"/>
</dbReference>
<dbReference type="Pfam" id="PF01479">
    <property type="entry name" value="S4"/>
    <property type="match status" value="1"/>
</dbReference>
<dbReference type="GO" id="GO:0003723">
    <property type="term" value="F:RNA binding"/>
    <property type="evidence" value="ECO:0007669"/>
    <property type="project" value="InterPro"/>
</dbReference>
<accession>A0A0F9TZF5</accession>
<dbReference type="InterPro" id="IPR050188">
    <property type="entry name" value="RluA_PseudoU_synthase"/>
</dbReference>
<dbReference type="NCBIfam" id="TIGR00005">
    <property type="entry name" value="rluA_subfam"/>
    <property type="match status" value="1"/>
</dbReference>
<dbReference type="PANTHER" id="PTHR21600">
    <property type="entry name" value="MITOCHONDRIAL RNA PSEUDOURIDINE SYNTHASE"/>
    <property type="match status" value="1"/>
</dbReference>
<dbReference type="SUPFAM" id="SSF55174">
    <property type="entry name" value="Alpha-L RNA-binding motif"/>
    <property type="match status" value="1"/>
</dbReference>
<proteinExistence type="inferred from homology"/>
<feature type="domain" description="RNA-binding S4" evidence="3">
    <location>
        <begin position="16"/>
        <end position="73"/>
    </location>
</feature>
<dbReference type="Gene3D" id="3.10.290.10">
    <property type="entry name" value="RNA-binding S4 domain"/>
    <property type="match status" value="1"/>
</dbReference>
<dbReference type="EMBL" id="LAZR01000926">
    <property type="protein sequence ID" value="KKN54501.1"/>
    <property type="molecule type" value="Genomic_DNA"/>
</dbReference>
<dbReference type="InterPro" id="IPR006224">
    <property type="entry name" value="PsdUridine_synth_RluA-like_CS"/>
</dbReference>
<evidence type="ECO:0000259" key="3">
    <source>
        <dbReference type="SMART" id="SM00363"/>
    </source>
</evidence>
<dbReference type="PROSITE" id="PS01129">
    <property type="entry name" value="PSI_RLU"/>
    <property type="match status" value="1"/>
</dbReference>
<dbReference type="InterPro" id="IPR006145">
    <property type="entry name" value="PsdUridine_synth_RsuA/RluA"/>
</dbReference>
<evidence type="ECO:0000256" key="2">
    <source>
        <dbReference type="ARBA" id="ARBA00023235"/>
    </source>
</evidence>
<sequence length="314" mass="36234">MPKREFLTAALSGLNQRLDVFLSERINELTRSQVQRFIEERGVMVDGIARKSSYKLKSDEKVEIEYELEKPQEIQSENIPIDVLYSDEHIAIIDKHSGMIVHPGAGIRDHTLINALLYRFPDLKEVGPEERPGIVHRLDKDTSGLMVVARNLKAYELLQQQFRKREVEKTYLGLIWGRMPEKKGKISWPIGRHVKHGERISVKTKKPREAETCYSVQKEYEKFSLLEIKPLTGRTHQIRVHMAASGHPLAGDTLYGRRKSKPGFPRLFLHASCLSFIHPETKEKVEFSSPLPQDLKSFLDKLEEKKEKRGQATF</sequence>
<protein>
    <recommendedName>
        <fullName evidence="3">RNA-binding S4 domain-containing protein</fullName>
    </recommendedName>
</protein>
<dbReference type="SMART" id="SM00363">
    <property type="entry name" value="S4"/>
    <property type="match status" value="1"/>
</dbReference>
<dbReference type="CDD" id="cd00165">
    <property type="entry name" value="S4"/>
    <property type="match status" value="1"/>
</dbReference>
<comment type="caution">
    <text evidence="4">The sequence shown here is derived from an EMBL/GenBank/DDBJ whole genome shotgun (WGS) entry which is preliminary data.</text>
</comment>
<dbReference type="InterPro" id="IPR006225">
    <property type="entry name" value="PsdUridine_synth_RluC/D"/>
</dbReference>
<keyword evidence="2" id="KW-0413">Isomerase</keyword>
<evidence type="ECO:0000256" key="1">
    <source>
        <dbReference type="ARBA" id="ARBA00010876"/>
    </source>
</evidence>
<reference evidence="4" key="1">
    <citation type="journal article" date="2015" name="Nature">
        <title>Complex archaea that bridge the gap between prokaryotes and eukaryotes.</title>
        <authorList>
            <person name="Spang A."/>
            <person name="Saw J.H."/>
            <person name="Jorgensen S.L."/>
            <person name="Zaremba-Niedzwiedzka K."/>
            <person name="Martijn J."/>
            <person name="Lind A.E."/>
            <person name="van Eijk R."/>
            <person name="Schleper C."/>
            <person name="Guy L."/>
            <person name="Ettema T.J."/>
        </authorList>
    </citation>
    <scope>NUCLEOTIDE SEQUENCE</scope>
</reference>
<dbReference type="PANTHER" id="PTHR21600:SF44">
    <property type="entry name" value="RIBOSOMAL LARGE SUBUNIT PSEUDOURIDINE SYNTHASE D"/>
    <property type="match status" value="1"/>
</dbReference>
<comment type="similarity">
    <text evidence="1">Belongs to the pseudouridine synthase RluA family.</text>
</comment>
<dbReference type="InterPro" id="IPR002942">
    <property type="entry name" value="S4_RNA-bd"/>
</dbReference>
<evidence type="ECO:0000313" key="4">
    <source>
        <dbReference type="EMBL" id="KKN54501.1"/>
    </source>
</evidence>
<organism evidence="4">
    <name type="scientific">marine sediment metagenome</name>
    <dbReference type="NCBI Taxonomy" id="412755"/>
    <lineage>
        <taxon>unclassified sequences</taxon>
        <taxon>metagenomes</taxon>
        <taxon>ecological metagenomes</taxon>
    </lineage>
</organism>
<dbReference type="GO" id="GO:0009982">
    <property type="term" value="F:pseudouridine synthase activity"/>
    <property type="evidence" value="ECO:0007669"/>
    <property type="project" value="InterPro"/>
</dbReference>
<dbReference type="AlphaFoldDB" id="A0A0F9TZF5"/>
<dbReference type="Pfam" id="PF00849">
    <property type="entry name" value="PseudoU_synth_2"/>
    <property type="match status" value="1"/>
</dbReference>
<dbReference type="InterPro" id="IPR036986">
    <property type="entry name" value="S4_RNA-bd_sf"/>
</dbReference>
<dbReference type="CDD" id="cd02869">
    <property type="entry name" value="PseudoU_synth_RluA_like"/>
    <property type="match status" value="1"/>
</dbReference>
<dbReference type="InterPro" id="IPR020103">
    <property type="entry name" value="PsdUridine_synth_cat_dom_sf"/>
</dbReference>
<gene>
    <name evidence="4" type="ORF">LCGC14_0591770</name>
</gene>